<evidence type="ECO:0000313" key="1">
    <source>
        <dbReference type="EMBL" id="KAJ8686477.1"/>
    </source>
</evidence>
<dbReference type="Proteomes" id="UP001239111">
    <property type="component" value="Chromosome 1"/>
</dbReference>
<proteinExistence type="predicted"/>
<accession>A0ACC2PST2</accession>
<comment type="caution">
    <text evidence="1">The sequence shown here is derived from an EMBL/GenBank/DDBJ whole genome shotgun (WGS) entry which is preliminary data.</text>
</comment>
<keyword evidence="2" id="KW-1185">Reference proteome</keyword>
<protein>
    <submittedName>
        <fullName evidence="1">Uncharacterized protein</fullName>
    </submittedName>
</protein>
<dbReference type="EMBL" id="CM056741">
    <property type="protein sequence ID" value="KAJ8686477.1"/>
    <property type="molecule type" value="Genomic_DNA"/>
</dbReference>
<organism evidence="1 2">
    <name type="scientific">Eretmocerus hayati</name>
    <dbReference type="NCBI Taxonomy" id="131215"/>
    <lineage>
        <taxon>Eukaryota</taxon>
        <taxon>Metazoa</taxon>
        <taxon>Ecdysozoa</taxon>
        <taxon>Arthropoda</taxon>
        <taxon>Hexapoda</taxon>
        <taxon>Insecta</taxon>
        <taxon>Pterygota</taxon>
        <taxon>Neoptera</taxon>
        <taxon>Endopterygota</taxon>
        <taxon>Hymenoptera</taxon>
        <taxon>Apocrita</taxon>
        <taxon>Proctotrupomorpha</taxon>
        <taxon>Chalcidoidea</taxon>
        <taxon>Aphelinidae</taxon>
        <taxon>Aphelininae</taxon>
        <taxon>Eretmocerus</taxon>
    </lineage>
</organism>
<reference evidence="1" key="1">
    <citation type="submission" date="2023-04" db="EMBL/GenBank/DDBJ databases">
        <title>A chromosome-level genome assembly of the parasitoid wasp Eretmocerus hayati.</title>
        <authorList>
            <person name="Zhong Y."/>
            <person name="Liu S."/>
            <person name="Liu Y."/>
        </authorList>
    </citation>
    <scope>NUCLEOTIDE SEQUENCE</scope>
    <source>
        <strain evidence="1">ZJU_SS_LIU_2023</strain>
    </source>
</reference>
<sequence>MKSYTALALLCALAAQPISSAPQQSSIPNYSASQSGKLENLDENPMSSPAVINGPVQPSKPANFHKSQHFVTNDGKGEATFKAGQSITDNGFTKYAEHQLNYDSNANHKPDPNTQVLTVEEFQRKQKELQEQVDDFMKDFKPPSLPRLDFNNPQQPGFFGNPLNFSDFGSQSFLGFDENLKKMHQQFQEFAEQRRQEFDARFKAITEQQAQQQREFEARFGIDKGFPGLDQQLQQMRTSNRYLRHASSEHQTQAHLDEQVKKITEMANKLVQKHDCSEDSASSDPASSLSKLIEKLGQVESAAHVTSQMSSEIAKVKGLLSANTNHANKCGNAINQLSTEVDHLLKDLA</sequence>
<evidence type="ECO:0000313" key="2">
    <source>
        <dbReference type="Proteomes" id="UP001239111"/>
    </source>
</evidence>
<name>A0ACC2PST2_9HYME</name>
<gene>
    <name evidence="1" type="ORF">QAD02_022271</name>
</gene>